<dbReference type="AlphaFoldDB" id="A0AAV7WD70"/>
<name>A0AAV7WD70_PLEWA</name>
<evidence type="ECO:0000313" key="2">
    <source>
        <dbReference type="Proteomes" id="UP001066276"/>
    </source>
</evidence>
<keyword evidence="2" id="KW-1185">Reference proteome</keyword>
<gene>
    <name evidence="1" type="ORF">NDU88_006064</name>
</gene>
<comment type="caution">
    <text evidence="1">The sequence shown here is derived from an EMBL/GenBank/DDBJ whole genome shotgun (WGS) entry which is preliminary data.</text>
</comment>
<organism evidence="1 2">
    <name type="scientific">Pleurodeles waltl</name>
    <name type="common">Iberian ribbed newt</name>
    <dbReference type="NCBI Taxonomy" id="8319"/>
    <lineage>
        <taxon>Eukaryota</taxon>
        <taxon>Metazoa</taxon>
        <taxon>Chordata</taxon>
        <taxon>Craniata</taxon>
        <taxon>Vertebrata</taxon>
        <taxon>Euteleostomi</taxon>
        <taxon>Amphibia</taxon>
        <taxon>Batrachia</taxon>
        <taxon>Caudata</taxon>
        <taxon>Salamandroidea</taxon>
        <taxon>Salamandridae</taxon>
        <taxon>Pleurodelinae</taxon>
        <taxon>Pleurodeles</taxon>
    </lineage>
</organism>
<sequence length="144" mass="14934">MQVFSRHPGESCTDPGVPLTFGTPSNVNWSPEGRRLLLPAGIGLFQGAEVLLEPLAGRRGLKAPARSDGLSRRLGPERGSLSPVEFSIAGSRLGACCGLRGVPGWGPKQRGPKSGWPGQVCVVPGGLEVAWPLCSTEGGPGARK</sequence>
<accession>A0AAV7WD70</accession>
<dbReference type="EMBL" id="JANPWB010000002">
    <property type="protein sequence ID" value="KAJ1210702.1"/>
    <property type="molecule type" value="Genomic_DNA"/>
</dbReference>
<reference evidence="1" key="1">
    <citation type="journal article" date="2022" name="bioRxiv">
        <title>Sequencing and chromosome-scale assembly of the giantPleurodeles waltlgenome.</title>
        <authorList>
            <person name="Brown T."/>
            <person name="Elewa A."/>
            <person name="Iarovenko S."/>
            <person name="Subramanian E."/>
            <person name="Araus A.J."/>
            <person name="Petzold A."/>
            <person name="Susuki M."/>
            <person name="Suzuki K.-i.T."/>
            <person name="Hayashi T."/>
            <person name="Toyoda A."/>
            <person name="Oliveira C."/>
            <person name="Osipova E."/>
            <person name="Leigh N.D."/>
            <person name="Simon A."/>
            <person name="Yun M.H."/>
        </authorList>
    </citation>
    <scope>NUCLEOTIDE SEQUENCE</scope>
    <source>
        <strain evidence="1">20211129_DDA</strain>
        <tissue evidence="1">Liver</tissue>
    </source>
</reference>
<proteinExistence type="predicted"/>
<protein>
    <submittedName>
        <fullName evidence="1">Uncharacterized protein</fullName>
    </submittedName>
</protein>
<dbReference type="Proteomes" id="UP001066276">
    <property type="component" value="Chromosome 1_2"/>
</dbReference>
<evidence type="ECO:0000313" key="1">
    <source>
        <dbReference type="EMBL" id="KAJ1210702.1"/>
    </source>
</evidence>